<dbReference type="Proteomes" id="UP001270053">
    <property type="component" value="Unassembled WGS sequence"/>
</dbReference>
<dbReference type="SUPFAM" id="SSF51294">
    <property type="entry name" value="Hedgehog/intein (Hint) domain"/>
    <property type="match status" value="1"/>
</dbReference>
<accession>A0AAJ2VYR1</accession>
<dbReference type="EMBL" id="JAWXVH010000013">
    <property type="protein sequence ID" value="MDX6187468.1"/>
    <property type="molecule type" value="Genomic_DNA"/>
</dbReference>
<dbReference type="RefSeq" id="WP_229973867.1">
    <property type="nucleotide sequence ID" value="NZ_CP087133.1"/>
</dbReference>
<dbReference type="AlphaFoldDB" id="A0AAJ2VYR1"/>
<keyword evidence="5" id="KW-1185">Reference proteome</keyword>
<dbReference type="Pfam" id="PF13403">
    <property type="entry name" value="Hint_2"/>
    <property type="match status" value="1"/>
</dbReference>
<organism evidence="3 4">
    <name type="scientific">Flavobacterium flavipigmentatum</name>
    <dbReference type="NCBI Taxonomy" id="2893884"/>
    <lineage>
        <taxon>Bacteria</taxon>
        <taxon>Pseudomonadati</taxon>
        <taxon>Bacteroidota</taxon>
        <taxon>Flavobacteriia</taxon>
        <taxon>Flavobacteriales</taxon>
        <taxon>Flavobacteriaceae</taxon>
        <taxon>Flavobacterium</taxon>
    </lineage>
</organism>
<dbReference type="InterPro" id="IPR036844">
    <property type="entry name" value="Hint_dom_sf"/>
</dbReference>
<dbReference type="Proteomes" id="UP001278738">
    <property type="component" value="Unassembled WGS sequence"/>
</dbReference>
<dbReference type="EMBL" id="JAWXVG010000012">
    <property type="protein sequence ID" value="MDX6183966.1"/>
    <property type="molecule type" value="Genomic_DNA"/>
</dbReference>
<gene>
    <name evidence="2" type="ORF">SGQ18_17545</name>
    <name evidence="3" type="ORF">SGQ44_17045</name>
</gene>
<reference evidence="3 5" key="1">
    <citation type="submission" date="2023-11" db="EMBL/GenBank/DDBJ databases">
        <title>Unpublished Manusciprt.</title>
        <authorList>
            <person name="Saticioglu I.B."/>
            <person name="Ay H."/>
            <person name="Ajmi N."/>
            <person name="Altun S."/>
            <person name="Duman M."/>
        </authorList>
    </citation>
    <scope>NUCLEOTIDE SEQUENCE</scope>
    <source>
        <strain evidence="2 5">Fl-33</strain>
        <strain evidence="3">Fl-77</strain>
    </source>
</reference>
<evidence type="ECO:0000259" key="1">
    <source>
        <dbReference type="Pfam" id="PF13403"/>
    </source>
</evidence>
<comment type="caution">
    <text evidence="3">The sequence shown here is derived from an EMBL/GenBank/DDBJ whole genome shotgun (WGS) entry which is preliminary data.</text>
</comment>
<feature type="domain" description="Hedgehog/Intein (Hint)" evidence="1">
    <location>
        <begin position="134"/>
        <end position="233"/>
    </location>
</feature>
<evidence type="ECO:0000313" key="4">
    <source>
        <dbReference type="Proteomes" id="UP001270053"/>
    </source>
</evidence>
<protein>
    <submittedName>
        <fullName evidence="3">Hint domain-containing protein</fullName>
    </submittedName>
</protein>
<evidence type="ECO:0000313" key="2">
    <source>
        <dbReference type="EMBL" id="MDX6183966.1"/>
    </source>
</evidence>
<proteinExistence type="predicted"/>
<dbReference type="InterPro" id="IPR028992">
    <property type="entry name" value="Hedgehog/Intein_dom"/>
</dbReference>
<evidence type="ECO:0000313" key="5">
    <source>
        <dbReference type="Proteomes" id="UP001278738"/>
    </source>
</evidence>
<name>A0AAJ2VYR1_9FLAO</name>
<evidence type="ECO:0000313" key="3">
    <source>
        <dbReference type="EMBL" id="MDX6187468.1"/>
    </source>
</evidence>
<dbReference type="Gene3D" id="2.170.16.10">
    <property type="entry name" value="Hedgehog/Intein (Hint) domain"/>
    <property type="match status" value="1"/>
</dbReference>
<sequence length="717" mass="79118">MAWEECVTSIRANLDPNAKEVNQVTWTGPKAQVTQENLDTDSFSQSKPFALICPDRHCQDYGDFSPQAHSLCNCKDVNGNPIKDCVPKNVLYPYASGVCLNINNPSDYSTKRGRACTNQGGSYYPLTCFCCCSCYANGTKIAVPRGFKAIEYFQSGDEVLTASMEVGKPKWNTGKVSYSMGTGPDGHQSAMVYIHFGNDDRQIIVTPDQLFLMSTGKLKRSDRLVPGVDQLVNEWGEAVPIHEISIGEYIGGVHHISTLAVFDGAIDGHLLLSEGVISGDFTLQANSGQLIDMGLMEDHKQLPKIGSKEYEKRYTQLSNEFFGVMHITALSDGRKEKVQRPQKFYLHGERAISIPNTAAAYLDDAQAEDVYNNAPRWDFEDIGMNSALIKYILRLFKGFFPEINFYYDQSNVTPNAYAFNQMDVQNIVLTGGLTRLKGMEQEGISFVLAHMISALQKSSPVGANGWTSVAMADYYSISFLMDVYFGKNFGAMYNPGIKQLDNSLFKFISPENQRYMNDPYQPTVDTRFDAIDAGKAMDFPPDGIGGPTAGGLQVVGVKAFPPMVGAFSFVNQDIDQNASQEAFQELVVHKVVDVNGEVSPKFTVNTDLNFLFPGVSDNNQRDMMIGQVRSDLIHAMGLIELEFNTIVNPASASSYHDFTLNPHSSIGAVQAKTNIPVVEIAAEIKRGVEYTLTASTNVRSYNGSTIDLQQRSISFKI</sequence>